<evidence type="ECO:0000313" key="1">
    <source>
        <dbReference type="EMBL" id="MBH0777887.1"/>
    </source>
</evidence>
<reference evidence="1" key="1">
    <citation type="submission" date="2020-11" db="EMBL/GenBank/DDBJ databases">
        <title>Nocardia NEAU-351.nov., a novel actinomycete isolated from the cow dung.</title>
        <authorList>
            <person name="Zhang X."/>
        </authorList>
    </citation>
    <scope>NUCLEOTIDE SEQUENCE</scope>
    <source>
        <strain evidence="1">NEAU-351</strain>
    </source>
</reference>
<protein>
    <submittedName>
        <fullName evidence="1">Uncharacterized protein</fullName>
    </submittedName>
</protein>
<gene>
    <name evidence="1" type="ORF">IT779_16550</name>
</gene>
<dbReference type="RefSeq" id="WP_196150207.1">
    <property type="nucleotide sequence ID" value="NZ_JADMLG010000006.1"/>
</dbReference>
<keyword evidence="2" id="KW-1185">Reference proteome</keyword>
<comment type="caution">
    <text evidence="1">The sequence shown here is derived from an EMBL/GenBank/DDBJ whole genome shotgun (WGS) entry which is preliminary data.</text>
</comment>
<dbReference type="Proteomes" id="UP000655751">
    <property type="component" value="Unassembled WGS sequence"/>
</dbReference>
<name>A0A931ID09_9NOCA</name>
<proteinExistence type="predicted"/>
<dbReference type="EMBL" id="JADMLG010000006">
    <property type="protein sequence ID" value="MBH0777887.1"/>
    <property type="molecule type" value="Genomic_DNA"/>
</dbReference>
<evidence type="ECO:0000313" key="2">
    <source>
        <dbReference type="Proteomes" id="UP000655751"/>
    </source>
</evidence>
<dbReference type="AlphaFoldDB" id="A0A931ID09"/>
<organism evidence="1 2">
    <name type="scientific">Nocardia bovistercoris</name>
    <dbReference type="NCBI Taxonomy" id="2785916"/>
    <lineage>
        <taxon>Bacteria</taxon>
        <taxon>Bacillati</taxon>
        <taxon>Actinomycetota</taxon>
        <taxon>Actinomycetes</taxon>
        <taxon>Mycobacteriales</taxon>
        <taxon>Nocardiaceae</taxon>
        <taxon>Nocardia</taxon>
    </lineage>
</organism>
<accession>A0A931ID09</accession>
<sequence>MNIINTVRTAVEIDGTEYTLDPSIGRFPVVYTYENLERGVYTYIEYYSDEGFAEINAEDGAEIARRHEKLAGQFTPEQLAQYLGGDRLLECELVYL</sequence>